<evidence type="ECO:0000313" key="19">
    <source>
        <dbReference type="Proteomes" id="UP000488956"/>
    </source>
</evidence>
<evidence type="ECO:0000313" key="14">
    <source>
        <dbReference type="Proteomes" id="UP000440367"/>
    </source>
</evidence>
<dbReference type="Proteomes" id="UP000440367">
    <property type="component" value="Unassembled WGS sequence"/>
</dbReference>
<reference evidence="11 12" key="1">
    <citation type="submission" date="2018-08" db="EMBL/GenBank/DDBJ databases">
        <title>Genomic investigation of the strawberry pathogen Phytophthora fragariae indicates pathogenicity is determined by transcriptional variation in three key races.</title>
        <authorList>
            <person name="Adams T.M."/>
            <person name="Armitage A.D."/>
            <person name="Sobczyk M.K."/>
            <person name="Bates H.J."/>
            <person name="Dunwell J.M."/>
            <person name="Nellist C.F."/>
            <person name="Harrison R.J."/>
        </authorList>
    </citation>
    <scope>NUCLEOTIDE SEQUENCE [LARGE SCALE GENOMIC DNA]</scope>
    <source>
        <strain evidence="10 13">A4</strain>
        <strain evidence="8 14">BC-1</strain>
        <strain evidence="7 18">BC-23</strain>
        <strain evidence="9 12">NOV-27</strain>
        <strain evidence="6 15">NOV-5</strain>
        <strain evidence="5 16">NOV-71</strain>
        <strain evidence="2 11">NOV-9</strain>
        <strain evidence="4 19">ONT-3</strain>
        <strain evidence="3 17">SCRP245</strain>
    </source>
</reference>
<dbReference type="EMBL" id="QXGA01003002">
    <property type="protein sequence ID" value="KAE9088898.1"/>
    <property type="molecule type" value="Genomic_DNA"/>
</dbReference>
<dbReference type="EMBL" id="QXGB01001649">
    <property type="protein sequence ID" value="KAE9187515.1"/>
    <property type="molecule type" value="Genomic_DNA"/>
</dbReference>
<evidence type="ECO:0000313" key="13">
    <source>
        <dbReference type="Proteomes" id="UP000437068"/>
    </source>
</evidence>
<comment type="caution">
    <text evidence="8">The sequence shown here is derived from an EMBL/GenBank/DDBJ whole genome shotgun (WGS) entry which is preliminary data.</text>
</comment>
<protein>
    <submittedName>
        <fullName evidence="8">Uncharacterized protein</fullName>
    </submittedName>
</protein>
<dbReference type="Proteomes" id="UP000460718">
    <property type="component" value="Unassembled WGS sequence"/>
</dbReference>
<evidence type="ECO:0000313" key="17">
    <source>
        <dbReference type="Proteomes" id="UP000460718"/>
    </source>
</evidence>
<evidence type="ECO:0000313" key="18">
    <source>
        <dbReference type="Proteomes" id="UP000476176"/>
    </source>
</evidence>
<evidence type="ECO:0000256" key="1">
    <source>
        <dbReference type="SAM" id="MobiDB-lite"/>
    </source>
</evidence>
<dbReference type="EMBL" id="QXFX01002970">
    <property type="protein sequence ID" value="KAE9072169.1"/>
    <property type="molecule type" value="Genomic_DNA"/>
</dbReference>
<dbReference type="Proteomes" id="UP000433483">
    <property type="component" value="Unassembled WGS sequence"/>
</dbReference>
<dbReference type="Proteomes" id="UP000440732">
    <property type="component" value="Unassembled WGS sequence"/>
</dbReference>
<evidence type="ECO:0000313" key="15">
    <source>
        <dbReference type="Proteomes" id="UP000440732"/>
    </source>
</evidence>
<evidence type="ECO:0000313" key="3">
    <source>
        <dbReference type="EMBL" id="KAE8974146.1"/>
    </source>
</evidence>
<gene>
    <name evidence="10" type="ORF">PF001_g25433</name>
    <name evidence="8" type="ORF">PF002_g26867</name>
    <name evidence="7" type="ORF">PF004_g25001</name>
    <name evidence="9" type="ORF">PF005_g20425</name>
    <name evidence="6" type="ORF">PF006_g25481</name>
    <name evidence="5" type="ORF">PF007_g20486</name>
    <name evidence="2" type="ORF">PF009_g26837</name>
    <name evidence="4" type="ORF">PF010_g25592</name>
    <name evidence="3" type="ORF">PF011_g24978</name>
</gene>
<evidence type="ECO:0000313" key="16">
    <source>
        <dbReference type="Proteomes" id="UP000441208"/>
    </source>
</evidence>
<evidence type="ECO:0000313" key="9">
    <source>
        <dbReference type="EMBL" id="KAE9187515.1"/>
    </source>
</evidence>
<proteinExistence type="predicted"/>
<dbReference type="Proteomes" id="UP000437068">
    <property type="component" value="Unassembled WGS sequence"/>
</dbReference>
<evidence type="ECO:0000313" key="2">
    <source>
        <dbReference type="EMBL" id="KAE8922906.1"/>
    </source>
</evidence>
<evidence type="ECO:0000313" key="4">
    <source>
        <dbReference type="EMBL" id="KAE9072169.1"/>
    </source>
</evidence>
<dbReference type="Proteomes" id="UP000429523">
    <property type="component" value="Unassembled WGS sequence"/>
</dbReference>
<evidence type="ECO:0000313" key="8">
    <source>
        <dbReference type="EMBL" id="KAE9182890.1"/>
    </source>
</evidence>
<name>A0A6A3WHP2_9STRA</name>
<evidence type="ECO:0000313" key="11">
    <source>
        <dbReference type="Proteomes" id="UP000429523"/>
    </source>
</evidence>
<dbReference type="AlphaFoldDB" id="A0A6A3WHP2"/>
<evidence type="ECO:0000313" key="5">
    <source>
        <dbReference type="EMBL" id="KAE9087160.1"/>
    </source>
</evidence>
<dbReference type="Proteomes" id="UP000476176">
    <property type="component" value="Unassembled WGS sequence"/>
</dbReference>
<evidence type="ECO:0000313" key="6">
    <source>
        <dbReference type="EMBL" id="KAE9088898.1"/>
    </source>
</evidence>
<evidence type="ECO:0000313" key="7">
    <source>
        <dbReference type="EMBL" id="KAE9179909.1"/>
    </source>
</evidence>
<evidence type="ECO:0000313" key="12">
    <source>
        <dbReference type="Proteomes" id="UP000433483"/>
    </source>
</evidence>
<dbReference type="EMBL" id="QXFW01002947">
    <property type="protein sequence ID" value="KAE8974146.1"/>
    <property type="molecule type" value="Genomic_DNA"/>
</dbReference>
<dbReference type="EMBL" id="QXGD01002895">
    <property type="protein sequence ID" value="KAE9182890.1"/>
    <property type="molecule type" value="Genomic_DNA"/>
</dbReference>
<sequence length="47" mass="5192">MRLYGGDEAGDGRRSMDDSPEALQAALQDEQERRDKGVANILKTKAQ</sequence>
<organism evidence="8 14">
    <name type="scientific">Phytophthora fragariae</name>
    <dbReference type="NCBI Taxonomy" id="53985"/>
    <lineage>
        <taxon>Eukaryota</taxon>
        <taxon>Sar</taxon>
        <taxon>Stramenopiles</taxon>
        <taxon>Oomycota</taxon>
        <taxon>Peronosporomycetes</taxon>
        <taxon>Peronosporales</taxon>
        <taxon>Peronosporaceae</taxon>
        <taxon>Phytophthora</taxon>
    </lineage>
</organism>
<dbReference type="EMBL" id="QXGF01002936">
    <property type="protein sequence ID" value="KAE8922906.1"/>
    <property type="molecule type" value="Genomic_DNA"/>
</dbReference>
<dbReference type="EMBL" id="QXFZ01001643">
    <property type="protein sequence ID" value="KAE9087160.1"/>
    <property type="molecule type" value="Genomic_DNA"/>
</dbReference>
<dbReference type="Proteomes" id="UP000488956">
    <property type="component" value="Unassembled WGS sequence"/>
</dbReference>
<feature type="region of interest" description="Disordered" evidence="1">
    <location>
        <begin position="28"/>
        <end position="47"/>
    </location>
</feature>
<dbReference type="Proteomes" id="UP000441208">
    <property type="component" value="Unassembled WGS sequence"/>
</dbReference>
<dbReference type="EMBL" id="QXGC01002965">
    <property type="protein sequence ID" value="KAE9179909.1"/>
    <property type="molecule type" value="Genomic_DNA"/>
</dbReference>
<keyword evidence="12" id="KW-1185">Reference proteome</keyword>
<evidence type="ECO:0000313" key="10">
    <source>
        <dbReference type="EMBL" id="KAE9277888.1"/>
    </source>
</evidence>
<accession>A0A6A3WHP2</accession>
<feature type="region of interest" description="Disordered" evidence="1">
    <location>
        <begin position="1"/>
        <end position="22"/>
    </location>
</feature>
<dbReference type="EMBL" id="QXGE01002980">
    <property type="protein sequence ID" value="KAE9277888.1"/>
    <property type="molecule type" value="Genomic_DNA"/>
</dbReference>